<organism evidence="1 2">
    <name type="scientific">Dekkera bruxellensis</name>
    <name type="common">Brettanomyces custersii</name>
    <dbReference type="NCBI Taxonomy" id="5007"/>
    <lineage>
        <taxon>Eukaryota</taxon>
        <taxon>Fungi</taxon>
        <taxon>Dikarya</taxon>
        <taxon>Ascomycota</taxon>
        <taxon>Saccharomycotina</taxon>
        <taxon>Pichiomycetes</taxon>
        <taxon>Pichiales</taxon>
        <taxon>Pichiaceae</taxon>
        <taxon>Brettanomyces</taxon>
    </lineage>
</organism>
<protein>
    <submittedName>
        <fullName evidence="1">DEBR0S1_29888g1_1</fullName>
    </submittedName>
</protein>
<sequence>MVPRRVCPFNSDQKGRFYYPWCQFLLIHKLISRLLIMERDKHQNLVSGEETARNDITKDSNEPSIYDIRHRCEVYHMQHFRVQIIILKHRSMIDFLDYLEDSLYESYPFINYPQPELLKLILTATTVTKLSLSDPQISASIVPKVHSRPLSNRSTDYLTSLLLLCKKLGKNRDPKSLDDEIYFYELENLWKIMSSLLHFITKSNSLGRRSVSDKIYRTKERQGAEDNDLNTTANQEIQKLRHLNEEEWFSRQELFGNSNFDKLGRPFWEYFLWGFKCCIKGSIHNDQVSQLTWSTWKNALFIITEYYKIEWQILCNSGVRFHDAYAGDRYNSYFLKNVFSLWGSSASSCFSRLITISFMHSLDSLDRIRPIMESDLILRDTSNYIPNKKIPITSELGLETIYFRETLISLGYLYICLFVPKRRVSLQKYYCENLSKNLIDLCETDFRKFLSNCDLSIPELREMYKFTILIILESLTDIDQIFTKDTKTIIAEAEICHRNKPTEWHIPLLIHFIRAIDMAKR</sequence>
<dbReference type="EMBL" id="CABFWN010000001">
    <property type="protein sequence ID" value="VUG16953.1"/>
    <property type="molecule type" value="Genomic_DNA"/>
</dbReference>
<dbReference type="Proteomes" id="UP000478008">
    <property type="component" value="Unassembled WGS sequence"/>
</dbReference>
<name>A0A7D9CWM7_DEKBR</name>
<evidence type="ECO:0000313" key="2">
    <source>
        <dbReference type="Proteomes" id="UP000478008"/>
    </source>
</evidence>
<dbReference type="AlphaFoldDB" id="A0A7D9CWM7"/>
<gene>
    <name evidence="1" type="ORF">DEBR0S1_29888G</name>
</gene>
<keyword evidence="2" id="KW-1185">Reference proteome</keyword>
<accession>A0A7D9CWM7</accession>
<reference evidence="1 2" key="1">
    <citation type="submission" date="2019-07" db="EMBL/GenBank/DDBJ databases">
        <authorList>
            <person name="Friedrich A."/>
            <person name="Schacherer J."/>
        </authorList>
    </citation>
    <scope>NUCLEOTIDE SEQUENCE [LARGE SCALE GENOMIC DNA]</scope>
</reference>
<proteinExistence type="predicted"/>
<evidence type="ECO:0000313" key="1">
    <source>
        <dbReference type="EMBL" id="VUG16953.1"/>
    </source>
</evidence>